<feature type="short sequence motif" description="GXSXG" evidence="2">
    <location>
        <begin position="101"/>
        <end position="105"/>
    </location>
</feature>
<dbReference type="Pfam" id="PF11856">
    <property type="entry name" value="DUF3376"/>
    <property type="match status" value="2"/>
</dbReference>
<dbReference type="OrthoDB" id="8728704at2"/>
<dbReference type="InterPro" id="IPR002641">
    <property type="entry name" value="PNPLA_dom"/>
</dbReference>
<dbReference type="SUPFAM" id="SSF52151">
    <property type="entry name" value="FabD/lysophospholipase-like"/>
    <property type="match status" value="1"/>
</dbReference>
<evidence type="ECO:0000256" key="3">
    <source>
        <dbReference type="SAM" id="Phobius"/>
    </source>
</evidence>
<dbReference type="RefSeq" id="WP_155039989.1">
    <property type="nucleotide sequence ID" value="NZ_WMIG01000005.1"/>
</dbReference>
<keyword evidence="1 2" id="KW-0443">Lipid metabolism</keyword>
<dbReference type="GO" id="GO:0016787">
    <property type="term" value="F:hydrolase activity"/>
    <property type="evidence" value="ECO:0007669"/>
    <property type="project" value="UniProtKB-UniRule"/>
</dbReference>
<feature type="transmembrane region" description="Helical" evidence="3">
    <location>
        <begin position="879"/>
        <end position="899"/>
    </location>
</feature>
<feature type="short sequence motif" description="DGA/G" evidence="2">
    <location>
        <begin position="290"/>
        <end position="292"/>
    </location>
</feature>
<name>A0A844HPH8_9RHOB</name>
<keyword evidence="6" id="KW-1185">Reference proteome</keyword>
<dbReference type="GO" id="GO:0016042">
    <property type="term" value="P:lipid catabolic process"/>
    <property type="evidence" value="ECO:0007669"/>
    <property type="project" value="UniProtKB-UniRule"/>
</dbReference>
<evidence type="ECO:0000256" key="2">
    <source>
        <dbReference type="PROSITE-ProRule" id="PRU01161"/>
    </source>
</evidence>
<evidence type="ECO:0000259" key="4">
    <source>
        <dbReference type="PROSITE" id="PS51635"/>
    </source>
</evidence>
<dbReference type="PROSITE" id="PS51635">
    <property type="entry name" value="PNPLA"/>
    <property type="match status" value="1"/>
</dbReference>
<organism evidence="5 6">
    <name type="scientific">Paracoccus litorisediminis</name>
    <dbReference type="NCBI Taxonomy" id="2006130"/>
    <lineage>
        <taxon>Bacteria</taxon>
        <taxon>Pseudomonadati</taxon>
        <taxon>Pseudomonadota</taxon>
        <taxon>Alphaproteobacteria</taxon>
        <taxon>Rhodobacterales</taxon>
        <taxon>Paracoccaceae</taxon>
        <taxon>Paracoccus</taxon>
    </lineage>
</organism>
<sequence>MSEHIADGGNGVASPIGVPEKNEKDVEEVHLNREIRFAVVLYGGTSLAIYMNGISQELLRMVRGSSELADKDLDPVEKVYRDISLSMPGGRTRFLVDIISGTSAGGINGVALAKALVLGSKNLKVLRDAWTDKANIDQLLNDHSVSRRSRTESVLDGGLMYEVLLGTLAGMDSADKGEPLADMVDLFVTATDLVGRKVPIQLTGESVDEPVHKTVFHFAYAANPEDSSKALTNDFTSNTMLAFAARCTSSFPVAFPPMRLSDVPPMHRRDEDLSRFFPKGDDYGSRVYADGGYLDTKPFSHAIDLIPFRSARLPGERKLLFVDPFPDGRSSVRKGGGEREIDFVTNARLAATTLPRREVIRDDIRQIHTMNRRLERLGALQDRWKTDQKKLALDESHEPQPLNIDKLYLADLVSLKGYGDRYPLYHHLRVYSTTDMLSNLVAGIAGIEQESVSAAYLRQLVRTWRDSMFNAYDEADERRSETAFLSDYDLDFRRRRLVHLRAEAKKHLDDNRNNNAVRNLWCQIDLELIRLGHLVQPAQPNREILLGNLDIAGLTAALEKGYPKFAGAIDLPSKYQAAIYIYKGEAKLLVDAAMQAIGTYLRGGFDDASARIRDVLADPPLKSLLAEYERFHWHDVVTFPFLEGTTAEEHAEVQVFRISPADSKIDPSPGKLAGISYGAFGGFLSKDWREHDILWGRLDGAERIVAALIPDPTDPRRTEFTEKLQDEILTEEFGEIGKDRRQAMLRRLTAVNMLEADKLKAIQTLFDSAPPIKTREDFGILYGKPLDPETPQLIRWANRAGLIFSKMLDDLPDNGALAGLGRVAPPLRAGSVLAARLTLFATPGRYPGMLAERGIFLLILLGVILFAISILVHGSASPWLGLGFILLGVGLWSLLYVVERILRDRSPLPDAAHWILILIVLAMAVVGLVTVVQFGKEIAHRTFPAQQSAFQQ</sequence>
<feature type="active site" description="Nucleophile" evidence="2">
    <location>
        <position position="103"/>
    </location>
</feature>
<dbReference type="Gene3D" id="3.40.1090.10">
    <property type="entry name" value="Cytosolic phospholipase A2 catalytic domain"/>
    <property type="match status" value="1"/>
</dbReference>
<dbReference type="InterPro" id="IPR024282">
    <property type="entry name" value="DUF3376"/>
</dbReference>
<dbReference type="InterPro" id="IPR016035">
    <property type="entry name" value="Acyl_Trfase/lysoPLipase"/>
</dbReference>
<feature type="transmembrane region" description="Helical" evidence="3">
    <location>
        <begin position="855"/>
        <end position="873"/>
    </location>
</feature>
<dbReference type="AlphaFoldDB" id="A0A844HPH8"/>
<comment type="caution">
    <text evidence="5">The sequence shown here is derived from an EMBL/GenBank/DDBJ whole genome shotgun (WGS) entry which is preliminary data.</text>
</comment>
<keyword evidence="3" id="KW-0472">Membrane</keyword>
<evidence type="ECO:0000313" key="5">
    <source>
        <dbReference type="EMBL" id="MTH60055.1"/>
    </source>
</evidence>
<gene>
    <name evidence="5" type="ORF">GL300_12635</name>
</gene>
<dbReference type="NCBIfam" id="TIGR03607">
    <property type="entry name" value="patatin-like protein"/>
    <property type="match status" value="1"/>
</dbReference>
<accession>A0A844HPH8</accession>
<keyword evidence="2" id="KW-0378">Hydrolase</keyword>
<dbReference type="EMBL" id="WMIG01000005">
    <property type="protein sequence ID" value="MTH60055.1"/>
    <property type="molecule type" value="Genomic_DNA"/>
</dbReference>
<proteinExistence type="predicted"/>
<feature type="active site" description="Proton acceptor" evidence="2">
    <location>
        <position position="290"/>
    </location>
</feature>
<dbReference type="Proteomes" id="UP000449846">
    <property type="component" value="Unassembled WGS sequence"/>
</dbReference>
<keyword evidence="3" id="KW-0812">Transmembrane</keyword>
<feature type="transmembrane region" description="Helical" evidence="3">
    <location>
        <begin position="911"/>
        <end position="934"/>
    </location>
</feature>
<keyword evidence="3" id="KW-1133">Transmembrane helix</keyword>
<reference evidence="5 6" key="1">
    <citation type="submission" date="2019-11" db="EMBL/GenBank/DDBJ databases">
        <authorList>
            <person name="Dong K."/>
        </authorList>
    </citation>
    <scope>NUCLEOTIDE SEQUENCE [LARGE SCALE GENOMIC DNA]</scope>
    <source>
        <strain evidence="5 6">NBRC 112902</strain>
    </source>
</reference>
<dbReference type="InterPro" id="IPR019894">
    <property type="entry name" value="Patatin-related_protein"/>
</dbReference>
<evidence type="ECO:0000313" key="6">
    <source>
        <dbReference type="Proteomes" id="UP000449846"/>
    </source>
</evidence>
<dbReference type="Pfam" id="PF01734">
    <property type="entry name" value="Patatin"/>
    <property type="match status" value="1"/>
</dbReference>
<feature type="domain" description="PNPLA" evidence="4">
    <location>
        <begin position="39"/>
        <end position="303"/>
    </location>
</feature>
<comment type="caution">
    <text evidence="2">Lacks conserved residue(s) required for the propagation of feature annotation.</text>
</comment>
<protein>
    <submittedName>
        <fullName evidence="5">Patatin-like protein</fullName>
    </submittedName>
</protein>
<evidence type="ECO:0000256" key="1">
    <source>
        <dbReference type="ARBA" id="ARBA00023098"/>
    </source>
</evidence>
<keyword evidence="2" id="KW-0442">Lipid degradation</keyword>